<sequence length="217" mass="24667">MTLKIVLVEDLDLIREGITVLISQIKDFEIVNIFKNGQEFVDHLDELDCDIVITDIDMPVLDGISATKIATARRPEMKIIALSMYNDTKYYYELITAGAKGFVLKQSSVEELEKAIRLVNEGKSFFSEQLLYNVIVNMQNIEQTLVKEKTELLKLTEKEIELLQLICKGLSNKELAEQLFLSVKTIESNKAKLMRKTGAKNNAALIIWAIKNRVVDI</sequence>
<feature type="domain" description="Response regulatory" evidence="7">
    <location>
        <begin position="4"/>
        <end position="120"/>
    </location>
</feature>
<proteinExistence type="predicted"/>
<dbReference type="Pfam" id="PF00072">
    <property type="entry name" value="Response_reg"/>
    <property type="match status" value="1"/>
</dbReference>
<dbReference type="Proteomes" id="UP001209229">
    <property type="component" value="Unassembled WGS sequence"/>
</dbReference>
<evidence type="ECO:0000259" key="6">
    <source>
        <dbReference type="PROSITE" id="PS50043"/>
    </source>
</evidence>
<comment type="caution">
    <text evidence="8">The sequence shown here is derived from an EMBL/GenBank/DDBJ whole genome shotgun (WGS) entry which is preliminary data.</text>
</comment>
<dbReference type="Gene3D" id="3.40.50.2300">
    <property type="match status" value="1"/>
</dbReference>
<dbReference type="PRINTS" id="PR00038">
    <property type="entry name" value="HTHLUXR"/>
</dbReference>
<dbReference type="InterPro" id="IPR016032">
    <property type="entry name" value="Sig_transdc_resp-reg_C-effctor"/>
</dbReference>
<dbReference type="GO" id="GO:0000160">
    <property type="term" value="P:phosphorelay signal transduction system"/>
    <property type="evidence" value="ECO:0007669"/>
    <property type="project" value="InterPro"/>
</dbReference>
<evidence type="ECO:0000256" key="1">
    <source>
        <dbReference type="ARBA" id="ARBA00022553"/>
    </source>
</evidence>
<dbReference type="SUPFAM" id="SSF52172">
    <property type="entry name" value="CheY-like"/>
    <property type="match status" value="1"/>
</dbReference>
<dbReference type="PANTHER" id="PTHR43214:SF41">
    <property type="entry name" value="NITRATE_NITRITE RESPONSE REGULATOR PROTEIN NARP"/>
    <property type="match status" value="1"/>
</dbReference>
<keyword evidence="1 5" id="KW-0597">Phosphoprotein</keyword>
<dbReference type="SMART" id="SM00421">
    <property type="entry name" value="HTH_LUXR"/>
    <property type="match status" value="1"/>
</dbReference>
<dbReference type="Pfam" id="PF00196">
    <property type="entry name" value="GerE"/>
    <property type="match status" value="1"/>
</dbReference>
<keyword evidence="3" id="KW-0238">DNA-binding</keyword>
<dbReference type="InterPro" id="IPR011006">
    <property type="entry name" value="CheY-like_superfamily"/>
</dbReference>
<dbReference type="PANTHER" id="PTHR43214">
    <property type="entry name" value="TWO-COMPONENT RESPONSE REGULATOR"/>
    <property type="match status" value="1"/>
</dbReference>
<dbReference type="InterPro" id="IPR039420">
    <property type="entry name" value="WalR-like"/>
</dbReference>
<evidence type="ECO:0000313" key="9">
    <source>
        <dbReference type="Proteomes" id="UP001209229"/>
    </source>
</evidence>
<evidence type="ECO:0000313" key="8">
    <source>
        <dbReference type="EMBL" id="MCW3786017.1"/>
    </source>
</evidence>
<reference evidence="8" key="1">
    <citation type="submission" date="2022-10" db="EMBL/GenBank/DDBJ databases">
        <authorList>
            <person name="Yu W.X."/>
        </authorList>
    </citation>
    <scope>NUCLEOTIDE SEQUENCE</scope>
    <source>
        <strain evidence="8">AAT</strain>
    </source>
</reference>
<evidence type="ECO:0000256" key="3">
    <source>
        <dbReference type="ARBA" id="ARBA00023125"/>
    </source>
</evidence>
<dbReference type="RefSeq" id="WP_301189587.1">
    <property type="nucleotide sequence ID" value="NZ_JAPDPJ010000009.1"/>
</dbReference>
<evidence type="ECO:0000256" key="5">
    <source>
        <dbReference type="PROSITE-ProRule" id="PRU00169"/>
    </source>
</evidence>
<dbReference type="SUPFAM" id="SSF46894">
    <property type="entry name" value="C-terminal effector domain of the bipartite response regulators"/>
    <property type="match status" value="1"/>
</dbReference>
<feature type="modified residue" description="4-aspartylphosphate" evidence="5">
    <location>
        <position position="55"/>
    </location>
</feature>
<accession>A0AAE3SEH3</accession>
<dbReference type="EMBL" id="JAPDPJ010000009">
    <property type="protein sequence ID" value="MCW3786017.1"/>
    <property type="molecule type" value="Genomic_DNA"/>
</dbReference>
<dbReference type="SMART" id="SM00448">
    <property type="entry name" value="REC"/>
    <property type="match status" value="1"/>
</dbReference>
<dbReference type="GO" id="GO:0003677">
    <property type="term" value="F:DNA binding"/>
    <property type="evidence" value="ECO:0007669"/>
    <property type="project" value="UniProtKB-KW"/>
</dbReference>
<keyword evidence="4" id="KW-0804">Transcription</keyword>
<gene>
    <name evidence="8" type="ORF">OM075_06030</name>
</gene>
<dbReference type="InterPro" id="IPR001789">
    <property type="entry name" value="Sig_transdc_resp-reg_receiver"/>
</dbReference>
<evidence type="ECO:0000256" key="4">
    <source>
        <dbReference type="ARBA" id="ARBA00023163"/>
    </source>
</evidence>
<dbReference type="PROSITE" id="PS50110">
    <property type="entry name" value="RESPONSE_REGULATORY"/>
    <property type="match status" value="1"/>
</dbReference>
<feature type="domain" description="HTH luxR-type" evidence="6">
    <location>
        <begin position="148"/>
        <end position="213"/>
    </location>
</feature>
<dbReference type="InterPro" id="IPR058245">
    <property type="entry name" value="NreC/VraR/RcsB-like_REC"/>
</dbReference>
<dbReference type="InterPro" id="IPR000792">
    <property type="entry name" value="Tscrpt_reg_LuxR_C"/>
</dbReference>
<dbReference type="GO" id="GO:0006355">
    <property type="term" value="P:regulation of DNA-templated transcription"/>
    <property type="evidence" value="ECO:0007669"/>
    <property type="project" value="InterPro"/>
</dbReference>
<dbReference type="CDD" id="cd17535">
    <property type="entry name" value="REC_NarL-like"/>
    <property type="match status" value="1"/>
</dbReference>
<dbReference type="PROSITE" id="PS50043">
    <property type="entry name" value="HTH_LUXR_2"/>
    <property type="match status" value="1"/>
</dbReference>
<organism evidence="8 9">
    <name type="scientific">Plebeiibacterium sediminum</name>
    <dbReference type="NCBI Taxonomy" id="2992112"/>
    <lineage>
        <taxon>Bacteria</taxon>
        <taxon>Pseudomonadati</taxon>
        <taxon>Bacteroidota</taxon>
        <taxon>Bacteroidia</taxon>
        <taxon>Marinilabiliales</taxon>
        <taxon>Marinilabiliaceae</taxon>
        <taxon>Plebeiibacterium</taxon>
    </lineage>
</organism>
<keyword evidence="9" id="KW-1185">Reference proteome</keyword>
<protein>
    <submittedName>
        <fullName evidence="8">Response regulator transcription factor</fullName>
    </submittedName>
</protein>
<dbReference type="AlphaFoldDB" id="A0AAE3SEH3"/>
<evidence type="ECO:0000256" key="2">
    <source>
        <dbReference type="ARBA" id="ARBA00023015"/>
    </source>
</evidence>
<evidence type="ECO:0000259" key="7">
    <source>
        <dbReference type="PROSITE" id="PS50110"/>
    </source>
</evidence>
<name>A0AAE3SEH3_9BACT</name>
<dbReference type="CDD" id="cd06170">
    <property type="entry name" value="LuxR_C_like"/>
    <property type="match status" value="1"/>
</dbReference>
<keyword evidence="2" id="KW-0805">Transcription regulation</keyword>